<dbReference type="PANTHER" id="PTHR18881">
    <property type="entry name" value="POLYAMINE-MODULATED FACTOR 1-BINDING PROTEIN 1-RELATED"/>
    <property type="match status" value="1"/>
</dbReference>
<protein>
    <submittedName>
        <fullName evidence="2">Uncharacterized protein</fullName>
    </submittedName>
</protein>
<feature type="compositionally biased region" description="Basic and acidic residues" evidence="1">
    <location>
        <begin position="8"/>
        <end position="25"/>
    </location>
</feature>
<dbReference type="EMBL" id="CATNWA010019404">
    <property type="protein sequence ID" value="CAI9612987.1"/>
    <property type="molecule type" value="Genomic_DNA"/>
</dbReference>
<name>A0ABN9GU45_9NEOB</name>
<dbReference type="PANTHER" id="PTHR18881:SF4">
    <property type="entry name" value="POLYAMINE MODULATED FACTOR 1 BINDING PROTEIN 1"/>
    <property type="match status" value="1"/>
</dbReference>
<comment type="caution">
    <text evidence="2">The sequence shown here is derived from an EMBL/GenBank/DDBJ whole genome shotgun (WGS) entry which is preliminary data.</text>
</comment>
<proteinExistence type="predicted"/>
<evidence type="ECO:0000313" key="2">
    <source>
        <dbReference type="EMBL" id="CAI9612987.1"/>
    </source>
</evidence>
<feature type="region of interest" description="Disordered" evidence="1">
    <location>
        <begin position="1"/>
        <end position="34"/>
    </location>
</feature>
<dbReference type="Proteomes" id="UP001162483">
    <property type="component" value="Unassembled WGS sequence"/>
</dbReference>
<feature type="region of interest" description="Disordered" evidence="1">
    <location>
        <begin position="76"/>
        <end position="108"/>
    </location>
</feature>
<feature type="non-terminal residue" evidence="2">
    <location>
        <position position="1"/>
    </location>
</feature>
<evidence type="ECO:0000313" key="3">
    <source>
        <dbReference type="Proteomes" id="UP001162483"/>
    </source>
</evidence>
<keyword evidence="3" id="KW-1185">Reference proteome</keyword>
<accession>A0ABN9GU45</accession>
<sequence>SNVNEWVGEQKEANKSLGEKIREQSKQIQQLSTEKDHMQEVIEQLQRENRHLRTLEDERRIEHERYKLSLRQSDLELHHPSEEPGSLRSARRIFTSAGNLRTKPRGGS</sequence>
<evidence type="ECO:0000256" key="1">
    <source>
        <dbReference type="SAM" id="MobiDB-lite"/>
    </source>
</evidence>
<gene>
    <name evidence="2" type="ORF">SPARVUS_LOCUS14809670</name>
</gene>
<reference evidence="2" key="1">
    <citation type="submission" date="2023-05" db="EMBL/GenBank/DDBJ databases">
        <authorList>
            <person name="Stuckert A."/>
        </authorList>
    </citation>
    <scope>NUCLEOTIDE SEQUENCE</scope>
</reference>
<dbReference type="InterPro" id="IPR037391">
    <property type="entry name" value="PMF1-bd"/>
</dbReference>
<organism evidence="2 3">
    <name type="scientific">Staurois parvus</name>
    <dbReference type="NCBI Taxonomy" id="386267"/>
    <lineage>
        <taxon>Eukaryota</taxon>
        <taxon>Metazoa</taxon>
        <taxon>Chordata</taxon>
        <taxon>Craniata</taxon>
        <taxon>Vertebrata</taxon>
        <taxon>Euteleostomi</taxon>
        <taxon>Amphibia</taxon>
        <taxon>Batrachia</taxon>
        <taxon>Anura</taxon>
        <taxon>Neobatrachia</taxon>
        <taxon>Ranoidea</taxon>
        <taxon>Ranidae</taxon>
        <taxon>Staurois</taxon>
    </lineage>
</organism>